<feature type="region of interest" description="Disordered" evidence="1">
    <location>
        <begin position="1"/>
        <end position="29"/>
    </location>
</feature>
<dbReference type="AlphaFoldDB" id="A0A8X6NY89"/>
<evidence type="ECO:0000313" key="3">
    <source>
        <dbReference type="Proteomes" id="UP000887013"/>
    </source>
</evidence>
<comment type="caution">
    <text evidence="2">The sequence shown here is derived from an EMBL/GenBank/DDBJ whole genome shotgun (WGS) entry which is preliminary data.</text>
</comment>
<keyword evidence="3" id="KW-1185">Reference proteome</keyword>
<gene>
    <name evidence="2" type="ORF">NPIL_43711</name>
</gene>
<reference evidence="2" key="1">
    <citation type="submission" date="2020-08" db="EMBL/GenBank/DDBJ databases">
        <title>Multicomponent nature underlies the extraordinary mechanical properties of spider dragline silk.</title>
        <authorList>
            <person name="Kono N."/>
            <person name="Nakamura H."/>
            <person name="Mori M."/>
            <person name="Yoshida Y."/>
            <person name="Ohtoshi R."/>
            <person name="Malay A.D."/>
            <person name="Moran D.A.P."/>
            <person name="Tomita M."/>
            <person name="Numata K."/>
            <person name="Arakawa K."/>
        </authorList>
    </citation>
    <scope>NUCLEOTIDE SEQUENCE</scope>
</reference>
<evidence type="ECO:0000313" key="2">
    <source>
        <dbReference type="EMBL" id="GFT38614.1"/>
    </source>
</evidence>
<dbReference type="EMBL" id="BMAW01109482">
    <property type="protein sequence ID" value="GFT38614.1"/>
    <property type="molecule type" value="Genomic_DNA"/>
</dbReference>
<dbReference type="Proteomes" id="UP000887013">
    <property type="component" value="Unassembled WGS sequence"/>
</dbReference>
<evidence type="ECO:0000256" key="1">
    <source>
        <dbReference type="SAM" id="MobiDB-lite"/>
    </source>
</evidence>
<organism evidence="2 3">
    <name type="scientific">Nephila pilipes</name>
    <name type="common">Giant wood spider</name>
    <name type="synonym">Nephila maculata</name>
    <dbReference type="NCBI Taxonomy" id="299642"/>
    <lineage>
        <taxon>Eukaryota</taxon>
        <taxon>Metazoa</taxon>
        <taxon>Ecdysozoa</taxon>
        <taxon>Arthropoda</taxon>
        <taxon>Chelicerata</taxon>
        <taxon>Arachnida</taxon>
        <taxon>Araneae</taxon>
        <taxon>Araneomorphae</taxon>
        <taxon>Entelegynae</taxon>
        <taxon>Araneoidea</taxon>
        <taxon>Nephilidae</taxon>
        <taxon>Nephila</taxon>
    </lineage>
</organism>
<sequence>MTQAVPPSNRTLGEVLVRPPAPSSSSFRVPRDFSSRSIGIRLSSNSSACALHSSCDRGGGRGMRIRKYIFLNMIHGKVFDDVIKVVPDLSWYLYNYLPLDRDKGE</sequence>
<feature type="compositionally biased region" description="Polar residues" evidence="1">
    <location>
        <begin position="1"/>
        <end position="11"/>
    </location>
</feature>
<name>A0A8X6NY89_NEPPI</name>
<proteinExistence type="predicted"/>
<accession>A0A8X6NY89</accession>
<protein>
    <submittedName>
        <fullName evidence="2">Uncharacterized protein</fullName>
    </submittedName>
</protein>